<comment type="similarity">
    <text evidence="1 3">Belongs to the short-chain dehydrogenases/reductases (SDR) family.</text>
</comment>
<dbReference type="Gene3D" id="3.40.50.720">
    <property type="entry name" value="NAD(P)-binding Rossmann-like Domain"/>
    <property type="match status" value="1"/>
</dbReference>
<dbReference type="EMBL" id="CABWLR010000006">
    <property type="protein sequence ID" value="VXC12663.1"/>
    <property type="molecule type" value="Genomic_DNA"/>
</dbReference>
<dbReference type="GO" id="GO:0016616">
    <property type="term" value="F:oxidoreductase activity, acting on the CH-OH group of donors, NAD or NADP as acceptor"/>
    <property type="evidence" value="ECO:0007669"/>
    <property type="project" value="UniProtKB-ARBA"/>
</dbReference>
<dbReference type="PRINTS" id="PR00081">
    <property type="entry name" value="GDHRDH"/>
</dbReference>
<dbReference type="SUPFAM" id="SSF51735">
    <property type="entry name" value="NAD(P)-binding Rossmann-fold domains"/>
    <property type="match status" value="1"/>
</dbReference>
<dbReference type="PROSITE" id="PS00061">
    <property type="entry name" value="ADH_SHORT"/>
    <property type="match status" value="1"/>
</dbReference>
<dbReference type="PANTHER" id="PTHR42901">
    <property type="entry name" value="ALCOHOL DEHYDROGENASE"/>
    <property type="match status" value="1"/>
</dbReference>
<keyword evidence="2 4" id="KW-0560">Oxidoreductase</keyword>
<gene>
    <name evidence="4" type="primary">isfD</name>
    <name evidence="4" type="ORF">MARI151_60109</name>
</gene>
<dbReference type="PRINTS" id="PR00080">
    <property type="entry name" value="SDRFAMILY"/>
</dbReference>
<keyword evidence="5" id="KW-1185">Reference proteome</keyword>
<evidence type="ECO:0000256" key="3">
    <source>
        <dbReference type="RuleBase" id="RU000363"/>
    </source>
</evidence>
<dbReference type="Proteomes" id="UP000430202">
    <property type="component" value="Unassembled WGS sequence"/>
</dbReference>
<sequence length="250" mass="27404">MNRIAFITGASSGIGRATANIFAKNNIDLIICGRRREKLDELASTLSEYVKVHVLCFDVQNFEETKDNIDSLPEYFKNIDVLVNNAGGAHGLCNFINSEIADLESTIDSNVKGLLYISKLIIPHMISNNKGHIINLSSIAGKQAYQNGIVYCASKAAVESISKSMRLELVPFGIKVTNIAPGAVNTEFSLTRFKGDKKCADAVYENYQPLVAEDIAKSIFYCIDLPKHVQIADMTIFPSAQSAATTIYKN</sequence>
<organism evidence="4 5">
    <name type="scientific">Maribacter litoralis</name>
    <dbReference type="NCBI Taxonomy" id="2059726"/>
    <lineage>
        <taxon>Bacteria</taxon>
        <taxon>Pseudomonadati</taxon>
        <taxon>Bacteroidota</taxon>
        <taxon>Flavobacteriia</taxon>
        <taxon>Flavobacteriales</taxon>
        <taxon>Flavobacteriaceae</taxon>
        <taxon>Maribacter</taxon>
    </lineage>
</organism>
<dbReference type="PANTHER" id="PTHR42901:SF1">
    <property type="entry name" value="ALCOHOL DEHYDROGENASE"/>
    <property type="match status" value="1"/>
</dbReference>
<evidence type="ECO:0000313" key="5">
    <source>
        <dbReference type="Proteomes" id="UP000430202"/>
    </source>
</evidence>
<dbReference type="Pfam" id="PF00106">
    <property type="entry name" value="adh_short"/>
    <property type="match status" value="1"/>
</dbReference>
<dbReference type="FunFam" id="3.40.50.720:FF:000047">
    <property type="entry name" value="NADP-dependent L-serine/L-allo-threonine dehydrogenase"/>
    <property type="match status" value="1"/>
</dbReference>
<reference evidence="4 5" key="1">
    <citation type="submission" date="2019-10" db="EMBL/GenBank/DDBJ databases">
        <authorList>
            <person name="Karimi E."/>
        </authorList>
    </citation>
    <scope>NUCLEOTIDE SEQUENCE [LARGE SCALE GENOMIC DNA]</scope>
    <source>
        <strain evidence="4">Maribacter sp. 151</strain>
    </source>
</reference>
<dbReference type="EC" id="1.1.1.313" evidence="4"/>
<dbReference type="AlphaFoldDB" id="A0A653WJN2"/>
<protein>
    <submittedName>
        <fullName evidence="4">Sulfoacetaldehyde reductase 2</fullName>
        <ecNumber evidence="4">1.1.1.313</ecNumber>
    </submittedName>
</protein>
<dbReference type="InterPro" id="IPR002347">
    <property type="entry name" value="SDR_fam"/>
</dbReference>
<dbReference type="InterPro" id="IPR020904">
    <property type="entry name" value="Sc_DH/Rdtase_CS"/>
</dbReference>
<dbReference type="InterPro" id="IPR036291">
    <property type="entry name" value="NAD(P)-bd_dom_sf"/>
</dbReference>
<evidence type="ECO:0000256" key="1">
    <source>
        <dbReference type="ARBA" id="ARBA00006484"/>
    </source>
</evidence>
<name>A0A653WJN2_9FLAO</name>
<accession>A0A653WJN2</accession>
<evidence type="ECO:0000313" key="4">
    <source>
        <dbReference type="EMBL" id="VXC12663.1"/>
    </source>
</evidence>
<proteinExistence type="inferred from homology"/>
<dbReference type="RefSeq" id="WP_159303786.1">
    <property type="nucleotide sequence ID" value="NZ_LR733271.1"/>
</dbReference>
<evidence type="ECO:0000256" key="2">
    <source>
        <dbReference type="ARBA" id="ARBA00023002"/>
    </source>
</evidence>